<name>A0A0P9H6H4_PSESX</name>
<dbReference type="AlphaFoldDB" id="A0A0P9H6H4"/>
<sequence>MTPVIAPQIGLSRHMTLVTDSAVLLQLCEASAVNETARGVRFGALIASVLYPLHLDRVLGQT</sequence>
<evidence type="ECO:0000313" key="2">
    <source>
        <dbReference type="Proteomes" id="UP000050297"/>
    </source>
</evidence>
<dbReference type="Proteomes" id="UP000050297">
    <property type="component" value="Unassembled WGS sequence"/>
</dbReference>
<gene>
    <name evidence="1" type="ORF">ALO91_02561</name>
</gene>
<dbReference type="PATRIC" id="fig|199198.5.peg.3634"/>
<reference evidence="1 2" key="1">
    <citation type="submission" date="2015-09" db="EMBL/GenBank/DDBJ databases">
        <title>Genome announcement of multiple Pseudomonas syringae strains.</title>
        <authorList>
            <person name="Thakur S."/>
            <person name="Wang P.W."/>
            <person name="Gong Y."/>
            <person name="Weir B.S."/>
            <person name="Guttman D.S."/>
        </authorList>
    </citation>
    <scope>NUCLEOTIDE SEQUENCE [LARGE SCALE GENOMIC DNA]</scope>
    <source>
        <strain evidence="1 2">ICMP2802</strain>
    </source>
</reference>
<protein>
    <submittedName>
        <fullName evidence="1">Uncharacterized protein</fullName>
    </submittedName>
</protein>
<proteinExistence type="predicted"/>
<accession>A0A0P9H6H4</accession>
<comment type="caution">
    <text evidence="1">The sequence shown here is derived from an EMBL/GenBank/DDBJ whole genome shotgun (WGS) entry which is preliminary data.</text>
</comment>
<organism evidence="1 2">
    <name type="scientific">Pseudomonas syringae pv. aceris</name>
    <dbReference type="NCBI Taxonomy" id="199198"/>
    <lineage>
        <taxon>Bacteria</taxon>
        <taxon>Pseudomonadati</taxon>
        <taxon>Pseudomonadota</taxon>
        <taxon>Gammaproteobacteria</taxon>
        <taxon>Pseudomonadales</taxon>
        <taxon>Pseudomonadaceae</taxon>
        <taxon>Pseudomonas</taxon>
        <taxon>Pseudomonas syringae</taxon>
    </lineage>
</organism>
<dbReference type="EMBL" id="LJPM01000470">
    <property type="protein sequence ID" value="KPW13793.1"/>
    <property type="molecule type" value="Genomic_DNA"/>
</dbReference>
<evidence type="ECO:0000313" key="1">
    <source>
        <dbReference type="EMBL" id="KPW13793.1"/>
    </source>
</evidence>